<accession>A0A176VW48</accession>
<evidence type="ECO:0000256" key="1">
    <source>
        <dbReference type="ARBA" id="ARBA00004141"/>
    </source>
</evidence>
<dbReference type="InterPro" id="IPR000537">
    <property type="entry name" value="UbiA_prenyltransferase"/>
</dbReference>
<keyword evidence="3 8" id="KW-0812">Transmembrane</keyword>
<evidence type="ECO:0000256" key="4">
    <source>
        <dbReference type="ARBA" id="ARBA00022989"/>
    </source>
</evidence>
<dbReference type="InterPro" id="IPR006369">
    <property type="entry name" value="Protohaem_IX_farnesylTrfase"/>
</dbReference>
<feature type="transmembrane region" description="Helical" evidence="8">
    <location>
        <begin position="155"/>
        <end position="173"/>
    </location>
</feature>
<name>A0A176VW48_MARPO</name>
<evidence type="ECO:0000256" key="7">
    <source>
        <dbReference type="ARBA" id="ARBA00030253"/>
    </source>
</evidence>
<feature type="transmembrane region" description="Helical" evidence="8">
    <location>
        <begin position="275"/>
        <end position="296"/>
    </location>
</feature>
<keyword evidence="4 8" id="KW-1133">Transmembrane helix</keyword>
<dbReference type="GO" id="GO:0016020">
    <property type="term" value="C:membrane"/>
    <property type="evidence" value="ECO:0007669"/>
    <property type="project" value="UniProtKB-SubCell"/>
</dbReference>
<feature type="transmembrane region" description="Helical" evidence="8">
    <location>
        <begin position="375"/>
        <end position="394"/>
    </location>
</feature>
<dbReference type="FunFam" id="1.10.357.140:FF:000006">
    <property type="entry name" value="Protoheme IX farnesyltransferase, mitochondrial"/>
    <property type="match status" value="1"/>
</dbReference>
<dbReference type="Proteomes" id="UP001162541">
    <property type="component" value="Chromosome 1"/>
</dbReference>
<sequence length="491" mass="53648">MGSGGRGRVYGQVVEFLKQSSKECRSQPLRFEVDAGHRAGDSLGISCHNGARLAARTRNSSVGIYSKNRQASVIFFRRGFVGAFRAPEAVTRSNVWRASNLSRFSRDVTSAVVSQGSIVRRQTAESLGVSSVKGSRGILESLGHYGRCYFELSKVRLSSFVVLSTAVGFWMGSGDTVDWTGLGLTSFGTMLCAASANSFNQLLEISNDSRMKRTMRRPLPAGRIGVPHALAFAVTAGVSGVALLASKINVLTAELGAANIVLYALVYTPLKQLHFINTWVGAVVGAIPPLMGWAGAAGRIDAGGWVLASGLYFWQIPHFMALAYFCRHDYAAGGYKMLSLLDASGRRTASCALRNCLYLLPLGFAAQHFGVTSEYFGWENLVLTSGIGAMAALFYLRPNPETARRLFRSSLIYLPFFMSAMVFHRRPNAILNVESIKSVELKREHLSEAEFNSEDKDTLIFPSKCQKTIMHRPPIAFISYAPFPFLPAPDY</sequence>
<evidence type="ECO:0000256" key="2">
    <source>
        <dbReference type="ARBA" id="ARBA00022679"/>
    </source>
</evidence>
<dbReference type="CDD" id="cd13957">
    <property type="entry name" value="PT_UbiA_Cox10"/>
    <property type="match status" value="1"/>
</dbReference>
<dbReference type="Pfam" id="PF01040">
    <property type="entry name" value="UbiA"/>
    <property type="match status" value="1"/>
</dbReference>
<organism evidence="10 11">
    <name type="scientific">Marchantia polymorpha subsp. ruderalis</name>
    <dbReference type="NCBI Taxonomy" id="1480154"/>
    <lineage>
        <taxon>Eukaryota</taxon>
        <taxon>Viridiplantae</taxon>
        <taxon>Streptophyta</taxon>
        <taxon>Embryophyta</taxon>
        <taxon>Marchantiophyta</taxon>
        <taxon>Marchantiopsida</taxon>
        <taxon>Marchantiidae</taxon>
        <taxon>Marchantiales</taxon>
        <taxon>Marchantiaceae</taxon>
        <taxon>Marchantia</taxon>
    </lineage>
</organism>
<dbReference type="AlphaFoldDB" id="A0A176VW48"/>
<evidence type="ECO:0000256" key="3">
    <source>
        <dbReference type="ARBA" id="ARBA00022692"/>
    </source>
</evidence>
<evidence type="ECO:0000313" key="9">
    <source>
        <dbReference type="EMBL" id="BBM96815.1"/>
    </source>
</evidence>
<dbReference type="HAMAP" id="MF_00154">
    <property type="entry name" value="CyoE_CtaB"/>
    <property type="match status" value="1"/>
</dbReference>
<keyword evidence="11" id="KW-1185">Reference proteome</keyword>
<proteinExistence type="inferred from homology"/>
<keyword evidence="6 8" id="KW-0472">Membrane</keyword>
<comment type="subcellular location">
    <subcellularLocation>
        <location evidence="1">Membrane</location>
        <topology evidence="1">Multi-pass membrane protein</topology>
    </subcellularLocation>
</comment>
<dbReference type="InterPro" id="IPR044878">
    <property type="entry name" value="UbiA_sf"/>
</dbReference>
<dbReference type="GO" id="GO:0008495">
    <property type="term" value="F:protoheme IX farnesyltransferase activity"/>
    <property type="evidence" value="ECO:0007669"/>
    <property type="project" value="InterPro"/>
</dbReference>
<dbReference type="EMBL" id="AP019866">
    <property type="protein sequence ID" value="BBM96815.1"/>
    <property type="molecule type" value="Genomic_DNA"/>
</dbReference>
<dbReference type="GO" id="GO:0005739">
    <property type="term" value="C:mitochondrion"/>
    <property type="evidence" value="ECO:0007669"/>
    <property type="project" value="TreeGrafter"/>
</dbReference>
<dbReference type="NCBIfam" id="TIGR01473">
    <property type="entry name" value="cyoE_ctaB"/>
    <property type="match status" value="1"/>
</dbReference>
<evidence type="ECO:0000313" key="12">
    <source>
        <dbReference type="Proteomes" id="UP001162541"/>
    </source>
</evidence>
<feature type="transmembrane region" description="Helical" evidence="8">
    <location>
        <begin position="302"/>
        <end position="326"/>
    </location>
</feature>
<evidence type="ECO:0000256" key="6">
    <source>
        <dbReference type="ARBA" id="ARBA00023136"/>
    </source>
</evidence>
<dbReference type="Gene3D" id="1.10.357.140">
    <property type="entry name" value="UbiA prenyltransferase"/>
    <property type="match status" value="1"/>
</dbReference>
<reference evidence="12" key="3">
    <citation type="journal article" date="2020" name="Curr. Biol.">
        <title>Chromatin organization in early land plants reveals an ancestral association between H3K27me3, transposons, and constitutive heterochromatin.</title>
        <authorList>
            <person name="Montgomery S.A."/>
            <person name="Tanizawa Y."/>
            <person name="Galik B."/>
            <person name="Wang N."/>
            <person name="Ito T."/>
            <person name="Mochizuki T."/>
            <person name="Akimcheva S."/>
            <person name="Bowman J.L."/>
            <person name="Cognat V."/>
            <person name="Marechal-Drouard L."/>
            <person name="Ekker H."/>
            <person name="Hong S.F."/>
            <person name="Kohchi T."/>
            <person name="Lin S.S."/>
            <person name="Liu L.D."/>
            <person name="Nakamura Y."/>
            <person name="Valeeva L.R."/>
            <person name="Shakirov E.V."/>
            <person name="Shippen D.E."/>
            <person name="Wei W.L."/>
            <person name="Yagura M."/>
            <person name="Yamaoka S."/>
            <person name="Yamato K.T."/>
            <person name="Liu C."/>
            <person name="Berger F."/>
        </authorList>
    </citation>
    <scope>NUCLEOTIDE SEQUENCE [LARGE SCALE GENOMIC DNA]</scope>
    <source>
        <strain evidence="12">Tak-1</strain>
    </source>
</reference>
<dbReference type="EMBL" id="LVLJ01002427">
    <property type="protein sequence ID" value="OAE25038.1"/>
    <property type="molecule type" value="Genomic_DNA"/>
</dbReference>
<feature type="transmembrane region" description="Helical" evidence="8">
    <location>
        <begin position="179"/>
        <end position="203"/>
    </location>
</feature>
<keyword evidence="5" id="KW-0350">Heme biosynthesis</keyword>
<dbReference type="GO" id="GO:0006784">
    <property type="term" value="P:heme A biosynthetic process"/>
    <property type="evidence" value="ECO:0007669"/>
    <property type="project" value="TreeGrafter"/>
</dbReference>
<protein>
    <recommendedName>
        <fullName evidence="7">Heme O synthase</fullName>
    </recommendedName>
</protein>
<keyword evidence="2" id="KW-0808">Transferase</keyword>
<dbReference type="Proteomes" id="UP000077202">
    <property type="component" value="Unassembled WGS sequence"/>
</dbReference>
<dbReference type="PANTHER" id="PTHR43448:SF2">
    <property type="entry name" value="PROTOHEME IX FARNESYLTRANSFERASE, MITOCHONDRIAL"/>
    <property type="match status" value="1"/>
</dbReference>
<reference evidence="9" key="2">
    <citation type="journal article" date="2019" name="Curr. Biol.">
        <title>Chromatin organization in early land plants reveals an ancestral association between H3K27me3, transposons, and constitutive heterochromatin.</title>
        <authorList>
            <person name="Montgomery S.A."/>
            <person name="Tanizawa Y."/>
            <person name="Galik B."/>
            <person name="Wang N."/>
            <person name="Ito T."/>
            <person name="Mochizuki T."/>
            <person name="Akimcheva S."/>
            <person name="Bowman J."/>
            <person name="Cognat V."/>
            <person name="Drouard L."/>
            <person name="Ekker H."/>
            <person name="Houng S."/>
            <person name="Kohchi T."/>
            <person name="Lin S."/>
            <person name="Liu L.D."/>
            <person name="Nakamura Y."/>
            <person name="Valeeva L.R."/>
            <person name="Shakirov E.V."/>
            <person name="Shippen D.E."/>
            <person name="Wei W."/>
            <person name="Yagura M."/>
            <person name="Yamaoka S."/>
            <person name="Yamato K.T."/>
            <person name="Liu C."/>
            <person name="Berger F."/>
        </authorList>
    </citation>
    <scope>NUCLEOTIDE SEQUENCE [LARGE SCALE GENOMIC DNA]</scope>
    <source>
        <strain evidence="9">Tak-1</strain>
    </source>
</reference>
<reference evidence="10 11" key="1">
    <citation type="submission" date="2016-03" db="EMBL/GenBank/DDBJ databases">
        <title>Mechanisms controlling the formation of the plant cell surface in tip-growing cells are functionally conserved among land plants.</title>
        <authorList>
            <person name="Honkanen S."/>
            <person name="Jones V.A."/>
            <person name="Morieri G."/>
            <person name="Champion C."/>
            <person name="Hetherington A.J."/>
            <person name="Kelly S."/>
            <person name="Saint-Marcoux D."/>
            <person name="Proust H."/>
            <person name="Prescott H."/>
            <person name="Dolan L."/>
        </authorList>
    </citation>
    <scope>NUCLEOTIDE SEQUENCE [LARGE SCALE GENOMIC DNA]</scope>
    <source>
        <strain evidence="11">cv. Tak-1 and cv. Tak-2</strain>
        <tissue evidence="10">Whole gametophyte</tissue>
    </source>
</reference>
<evidence type="ECO:0000313" key="11">
    <source>
        <dbReference type="Proteomes" id="UP000077202"/>
    </source>
</evidence>
<dbReference type="PANTHER" id="PTHR43448">
    <property type="entry name" value="PROTOHEME IX FARNESYLTRANSFERASE, MITOCHONDRIAL"/>
    <property type="match status" value="1"/>
</dbReference>
<evidence type="ECO:0000256" key="8">
    <source>
        <dbReference type="SAM" id="Phobius"/>
    </source>
</evidence>
<feature type="transmembrane region" description="Helical" evidence="8">
    <location>
        <begin position="224"/>
        <end position="244"/>
    </location>
</feature>
<evidence type="ECO:0000313" key="10">
    <source>
        <dbReference type="EMBL" id="OAE25038.1"/>
    </source>
</evidence>
<gene>
    <name evidence="10" type="ORF">AXG93_4452s1040</name>
    <name evidence="9" type="ORF">Mp_1g00930</name>
</gene>
<evidence type="ECO:0000256" key="5">
    <source>
        <dbReference type="ARBA" id="ARBA00023133"/>
    </source>
</evidence>